<sequence length="149" mass="16930">MSTSHDAFRSLVTDYLVGRGKTPSQIEDADDYMLEARGRIVQLRLGREGTMLVSTMVFYNENDDTQVRDTAIAEFNAYHLFAGGYCLHVDERSQSLYVEQELTVSRFDADGLRDHMEDFAVRATNCARWYLKELAASDPGRTTDQLVFA</sequence>
<name>A0A2T5UYR6_9HYPH</name>
<protein>
    <recommendedName>
        <fullName evidence="3">Tir chaperone family protein CesT</fullName>
    </recommendedName>
</protein>
<accession>A0A2T5UYR6</accession>
<evidence type="ECO:0000313" key="1">
    <source>
        <dbReference type="EMBL" id="PTW56637.1"/>
    </source>
</evidence>
<evidence type="ECO:0000313" key="2">
    <source>
        <dbReference type="Proteomes" id="UP000244081"/>
    </source>
</evidence>
<evidence type="ECO:0008006" key="3">
    <source>
        <dbReference type="Google" id="ProtNLM"/>
    </source>
</evidence>
<reference evidence="1 2" key="1">
    <citation type="submission" date="2018-04" db="EMBL/GenBank/DDBJ databases">
        <title>Genomic Encyclopedia of Archaeal and Bacterial Type Strains, Phase II (KMG-II): from individual species to whole genera.</title>
        <authorList>
            <person name="Goeker M."/>
        </authorList>
    </citation>
    <scope>NUCLEOTIDE SEQUENCE [LARGE SCALE GENOMIC DNA]</scope>
    <source>
        <strain evidence="1 2">DSM 23382</strain>
    </source>
</reference>
<comment type="caution">
    <text evidence="1">The sequence shown here is derived from an EMBL/GenBank/DDBJ whole genome shotgun (WGS) entry which is preliminary data.</text>
</comment>
<dbReference type="AlphaFoldDB" id="A0A2T5UYR6"/>
<keyword evidence="2" id="KW-1185">Reference proteome</keyword>
<dbReference type="Proteomes" id="UP000244081">
    <property type="component" value="Unassembled WGS sequence"/>
</dbReference>
<gene>
    <name evidence="1" type="ORF">C8N35_111100</name>
</gene>
<organism evidence="1 2">
    <name type="scientific">Breoghania corrubedonensis</name>
    <dbReference type="NCBI Taxonomy" id="665038"/>
    <lineage>
        <taxon>Bacteria</taxon>
        <taxon>Pseudomonadati</taxon>
        <taxon>Pseudomonadota</taxon>
        <taxon>Alphaproteobacteria</taxon>
        <taxon>Hyphomicrobiales</taxon>
        <taxon>Stappiaceae</taxon>
        <taxon>Breoghania</taxon>
    </lineage>
</organism>
<proteinExistence type="predicted"/>
<dbReference type="EMBL" id="QAYG01000011">
    <property type="protein sequence ID" value="PTW56637.1"/>
    <property type="molecule type" value="Genomic_DNA"/>
</dbReference>
<dbReference type="RefSeq" id="WP_107991668.1">
    <property type="nucleotide sequence ID" value="NZ_QAYG01000011.1"/>
</dbReference>